<comment type="cofactor">
    <cofactor evidence="6">
        <name>NH4(+)</name>
        <dbReference type="ChEBI" id="CHEBI:28938"/>
    </cofactor>
    <cofactor evidence="6">
        <name>K(+)</name>
        <dbReference type="ChEBI" id="CHEBI:29103"/>
    </cofactor>
    <text evidence="6">A monovalent cation. Ammonium or potassium.</text>
</comment>
<comment type="pathway">
    <text evidence="6">Cofactor biosynthesis; coenzyme A biosynthesis; CoA from (R)-pantothenate: step 1/5.</text>
</comment>
<dbReference type="Pfam" id="PF03309">
    <property type="entry name" value="Pan_kinase"/>
    <property type="match status" value="1"/>
</dbReference>
<evidence type="ECO:0000256" key="2">
    <source>
        <dbReference type="ARBA" id="ARBA00022679"/>
    </source>
</evidence>
<feature type="binding site" evidence="6">
    <location>
        <position position="133"/>
    </location>
    <ligand>
        <name>ATP</name>
        <dbReference type="ChEBI" id="CHEBI:30616"/>
    </ligand>
</feature>
<comment type="catalytic activity">
    <reaction evidence="6">
        <text>(R)-pantothenate + ATP = (R)-4'-phosphopantothenate + ADP + H(+)</text>
        <dbReference type="Rhea" id="RHEA:16373"/>
        <dbReference type="ChEBI" id="CHEBI:10986"/>
        <dbReference type="ChEBI" id="CHEBI:15378"/>
        <dbReference type="ChEBI" id="CHEBI:29032"/>
        <dbReference type="ChEBI" id="CHEBI:30616"/>
        <dbReference type="ChEBI" id="CHEBI:456216"/>
        <dbReference type="EC" id="2.7.1.33"/>
    </reaction>
</comment>
<keyword evidence="5 6" id="KW-0067">ATP-binding</keyword>
<dbReference type="PANTHER" id="PTHR34265:SF1">
    <property type="entry name" value="TYPE III PANTOTHENATE KINASE"/>
    <property type="match status" value="1"/>
</dbReference>
<proteinExistence type="inferred from homology"/>
<keyword evidence="6" id="KW-0173">Coenzyme A biosynthesis</keyword>
<protein>
    <recommendedName>
        <fullName evidence="6">Type III pantothenate kinase</fullName>
        <ecNumber evidence="6">2.7.1.33</ecNumber>
    </recommendedName>
    <alternativeName>
        <fullName evidence="6">PanK-III</fullName>
    </alternativeName>
    <alternativeName>
        <fullName evidence="6">Pantothenic acid kinase</fullName>
    </alternativeName>
</protein>
<dbReference type="RefSeq" id="WP_216470936.1">
    <property type="nucleotide sequence ID" value="NZ_JAHLQI010000006.1"/>
</dbReference>
<keyword evidence="6" id="KW-0630">Potassium</keyword>
<evidence type="ECO:0000256" key="4">
    <source>
        <dbReference type="ARBA" id="ARBA00022777"/>
    </source>
</evidence>
<dbReference type="CDD" id="cd24015">
    <property type="entry name" value="ASKHA_NBD_PanK-III"/>
    <property type="match status" value="1"/>
</dbReference>
<sequence>MLLAINIQNSAITLGCFDRQGNLCVVSHIASETRQTAEQYACGIDSVLRLRGCDAGKISGAIICSVVPALSGVLREAVEILCRCEVVNVSSGVKTGLSIRMDNPRVVGSDLVCVAVEAAAKKQLPALVIDMNTAVTFTALDESGALVGSIIAPGMRIGLESLHTKAAQLPSIGLTRPHTGLLGKNTMDAMASGMLNGTASMIDGMIGRCRDQLGDNLTVYLTGTDAELAAPYLTETVRRVDDMVLYGLHRIWMKNKRREI</sequence>
<keyword evidence="6" id="KW-0479">Metal-binding</keyword>
<reference evidence="7 8" key="1">
    <citation type="submission" date="2021-06" db="EMBL/GenBank/DDBJ databases">
        <authorList>
            <person name="Sun Q."/>
            <person name="Li D."/>
        </authorList>
    </citation>
    <scope>NUCLEOTIDE SEQUENCE [LARGE SCALE GENOMIC DNA]</scope>
    <source>
        <strain evidence="7 8">MSJd-7</strain>
    </source>
</reference>
<comment type="caution">
    <text evidence="7">The sequence shown here is derived from an EMBL/GenBank/DDBJ whole genome shotgun (WGS) entry which is preliminary data.</text>
</comment>
<feature type="active site" description="Proton acceptor" evidence="6">
    <location>
        <position position="110"/>
    </location>
</feature>
<comment type="caution">
    <text evidence="6">Lacks conserved residue(s) required for the propagation of feature annotation.</text>
</comment>
<dbReference type="GO" id="GO:0004594">
    <property type="term" value="F:pantothenate kinase activity"/>
    <property type="evidence" value="ECO:0007669"/>
    <property type="project" value="UniProtKB-EC"/>
</dbReference>
<evidence type="ECO:0000313" key="8">
    <source>
        <dbReference type="Proteomes" id="UP000783588"/>
    </source>
</evidence>
<accession>A0ABS6EU81</accession>
<dbReference type="NCBIfam" id="TIGR00671">
    <property type="entry name" value="baf"/>
    <property type="match status" value="1"/>
</dbReference>
<dbReference type="PANTHER" id="PTHR34265">
    <property type="entry name" value="TYPE III PANTOTHENATE KINASE"/>
    <property type="match status" value="1"/>
</dbReference>
<evidence type="ECO:0000256" key="1">
    <source>
        <dbReference type="ARBA" id="ARBA00004496"/>
    </source>
</evidence>
<feature type="binding site" evidence="6">
    <location>
        <position position="186"/>
    </location>
    <ligand>
        <name>substrate</name>
    </ligand>
</feature>
<keyword evidence="4 6" id="KW-0418">Kinase</keyword>
<keyword evidence="8" id="KW-1185">Reference proteome</keyword>
<comment type="subunit">
    <text evidence="6">Homodimer.</text>
</comment>
<comment type="similarity">
    <text evidence="6">Belongs to the type III pantothenate kinase family.</text>
</comment>
<feature type="binding site" evidence="6">
    <location>
        <position position="130"/>
    </location>
    <ligand>
        <name>K(+)</name>
        <dbReference type="ChEBI" id="CHEBI:29103"/>
    </ligand>
</feature>
<comment type="subcellular location">
    <subcellularLocation>
        <location evidence="1 6">Cytoplasm</location>
    </subcellularLocation>
</comment>
<evidence type="ECO:0000256" key="5">
    <source>
        <dbReference type="ARBA" id="ARBA00022840"/>
    </source>
</evidence>
<dbReference type="Proteomes" id="UP000783588">
    <property type="component" value="Unassembled WGS sequence"/>
</dbReference>
<dbReference type="HAMAP" id="MF_01274">
    <property type="entry name" value="Pantothen_kinase_3"/>
    <property type="match status" value="1"/>
</dbReference>
<feature type="binding site" evidence="6">
    <location>
        <begin position="108"/>
        <end position="111"/>
    </location>
    <ligand>
        <name>substrate</name>
    </ligand>
</feature>
<evidence type="ECO:0000313" key="7">
    <source>
        <dbReference type="EMBL" id="MBU5491228.1"/>
    </source>
</evidence>
<comment type="function">
    <text evidence="6">Catalyzes the phosphorylation of pantothenate (Pan), the first step in CoA biosynthesis.</text>
</comment>
<keyword evidence="3 6" id="KW-0547">Nucleotide-binding</keyword>
<dbReference type="EMBL" id="JAHLQI010000006">
    <property type="protein sequence ID" value="MBU5491228.1"/>
    <property type="molecule type" value="Genomic_DNA"/>
</dbReference>
<evidence type="ECO:0000256" key="3">
    <source>
        <dbReference type="ARBA" id="ARBA00022741"/>
    </source>
</evidence>
<dbReference type="InterPro" id="IPR004619">
    <property type="entry name" value="Type_III_PanK"/>
</dbReference>
<dbReference type="EC" id="2.7.1.33" evidence="6"/>
<organism evidence="7 8">
    <name type="scientific">Butyricicoccus intestinisimiae</name>
    <dbReference type="NCBI Taxonomy" id="2841509"/>
    <lineage>
        <taxon>Bacteria</taxon>
        <taxon>Bacillati</taxon>
        <taxon>Bacillota</taxon>
        <taxon>Clostridia</taxon>
        <taxon>Eubacteriales</taxon>
        <taxon>Butyricicoccaceae</taxon>
        <taxon>Butyricicoccus</taxon>
    </lineage>
</organism>
<name>A0ABS6EU81_9FIRM</name>
<gene>
    <name evidence="6" type="primary">coaX</name>
    <name evidence="7" type="ORF">KQI75_11475</name>
</gene>
<keyword evidence="6" id="KW-0963">Cytoplasm</keyword>
<keyword evidence="2 6" id="KW-0808">Transferase</keyword>
<evidence type="ECO:0000256" key="6">
    <source>
        <dbReference type="HAMAP-Rule" id="MF_01274"/>
    </source>
</evidence>
<feature type="binding site" evidence="6">
    <location>
        <begin position="6"/>
        <end position="13"/>
    </location>
    <ligand>
        <name>ATP</name>
        <dbReference type="ChEBI" id="CHEBI:30616"/>
    </ligand>
</feature>